<accession>A0ABY6IUA9</accession>
<dbReference type="RefSeq" id="WP_264227746.1">
    <property type="nucleotide sequence ID" value="NZ_CP107716.1"/>
</dbReference>
<organism evidence="2 3">
    <name type="scientific">Pelagibacterium flavum</name>
    <dbReference type="NCBI Taxonomy" id="2984530"/>
    <lineage>
        <taxon>Bacteria</taxon>
        <taxon>Pseudomonadati</taxon>
        <taxon>Pseudomonadota</taxon>
        <taxon>Alphaproteobacteria</taxon>
        <taxon>Hyphomicrobiales</taxon>
        <taxon>Devosiaceae</taxon>
        <taxon>Pelagibacterium</taxon>
    </lineage>
</organism>
<dbReference type="EMBL" id="CP107716">
    <property type="protein sequence ID" value="UYQ74203.1"/>
    <property type="molecule type" value="Genomic_DNA"/>
</dbReference>
<keyword evidence="1" id="KW-0812">Transmembrane</keyword>
<dbReference type="Proteomes" id="UP001163882">
    <property type="component" value="Chromosome"/>
</dbReference>
<reference evidence="2" key="1">
    <citation type="submission" date="2022-10" db="EMBL/GenBank/DDBJ databases">
        <title>YIM 151497 complete genome.</title>
        <authorList>
            <person name="Chen X."/>
        </authorList>
    </citation>
    <scope>NUCLEOTIDE SEQUENCE</scope>
    <source>
        <strain evidence="2">YIM 151497</strain>
    </source>
</reference>
<name>A0ABY6IUA9_9HYPH</name>
<evidence type="ECO:0000256" key="1">
    <source>
        <dbReference type="SAM" id="Phobius"/>
    </source>
</evidence>
<evidence type="ECO:0000313" key="2">
    <source>
        <dbReference type="EMBL" id="UYQ74203.1"/>
    </source>
</evidence>
<keyword evidence="1" id="KW-1133">Transmembrane helix</keyword>
<keyword evidence="3" id="KW-1185">Reference proteome</keyword>
<feature type="transmembrane region" description="Helical" evidence="1">
    <location>
        <begin position="20"/>
        <end position="37"/>
    </location>
</feature>
<evidence type="ECO:0000313" key="3">
    <source>
        <dbReference type="Proteomes" id="UP001163882"/>
    </source>
</evidence>
<sequence length="47" mass="5279">MWDFSVGRAMGLMVQTLPFVVLRMAVYFGITLAYILVTGDARQRGNL</sequence>
<proteinExistence type="predicted"/>
<protein>
    <submittedName>
        <fullName evidence="2">Uncharacterized protein</fullName>
    </submittedName>
</protein>
<gene>
    <name evidence="2" type="ORF">OF122_01650</name>
</gene>
<keyword evidence="1" id="KW-0472">Membrane</keyword>